<dbReference type="Proteomes" id="UP000653305">
    <property type="component" value="Unassembled WGS sequence"/>
</dbReference>
<keyword evidence="1" id="KW-0812">Transmembrane</keyword>
<dbReference type="PANTHER" id="PTHR33286:SF1">
    <property type="entry name" value="OS01G0800600 PROTEIN"/>
    <property type="match status" value="1"/>
</dbReference>
<name>A0A830C8D8_9LAMI</name>
<dbReference type="AlphaFoldDB" id="A0A830C8D8"/>
<organism evidence="2 3">
    <name type="scientific">Phtheirospermum japonicum</name>
    <dbReference type="NCBI Taxonomy" id="374723"/>
    <lineage>
        <taxon>Eukaryota</taxon>
        <taxon>Viridiplantae</taxon>
        <taxon>Streptophyta</taxon>
        <taxon>Embryophyta</taxon>
        <taxon>Tracheophyta</taxon>
        <taxon>Spermatophyta</taxon>
        <taxon>Magnoliopsida</taxon>
        <taxon>eudicotyledons</taxon>
        <taxon>Gunneridae</taxon>
        <taxon>Pentapetalae</taxon>
        <taxon>asterids</taxon>
        <taxon>lamiids</taxon>
        <taxon>Lamiales</taxon>
        <taxon>Orobanchaceae</taxon>
        <taxon>Orobanchaceae incertae sedis</taxon>
        <taxon>Phtheirospermum</taxon>
    </lineage>
</organism>
<dbReference type="PANTHER" id="PTHR33286">
    <property type="entry name" value="BIFUNCTIONAL INHIBITOR/LIPID-TRANSFER PROTEIN/SEED STORAGE 2S ALBUMIN SUPERFAMILY PROTEIN"/>
    <property type="match status" value="1"/>
</dbReference>
<keyword evidence="3" id="KW-1185">Reference proteome</keyword>
<evidence type="ECO:0000256" key="1">
    <source>
        <dbReference type="SAM" id="Phobius"/>
    </source>
</evidence>
<proteinExistence type="predicted"/>
<feature type="transmembrane region" description="Helical" evidence="1">
    <location>
        <begin position="6"/>
        <end position="24"/>
    </location>
</feature>
<evidence type="ECO:0008006" key="4">
    <source>
        <dbReference type="Google" id="ProtNLM"/>
    </source>
</evidence>
<accession>A0A830C8D8</accession>
<sequence>MTIVHTHYIVLVTVLTLGLTTMSINTDLSQRHALSVIKRPRCLGVLNFMVYCAFSISIDYPVRGFHGPSERCCKYARKADILLFCNKYMTDHIHSPYKVVLVASYCGTRLPKGSNCGGKVSISKFHVYTSTLKAI</sequence>
<protein>
    <recommendedName>
        <fullName evidence="4">Bifunctional inhibitor/plant lipid transfer protein/seed storage helical domain-containing protein</fullName>
    </recommendedName>
</protein>
<dbReference type="EMBL" id="BMAC01000406">
    <property type="protein sequence ID" value="GFP95820.1"/>
    <property type="molecule type" value="Genomic_DNA"/>
</dbReference>
<gene>
    <name evidence="2" type="ORF">PHJA_001726200</name>
</gene>
<keyword evidence="1" id="KW-1133">Transmembrane helix</keyword>
<evidence type="ECO:0000313" key="2">
    <source>
        <dbReference type="EMBL" id="GFP95820.1"/>
    </source>
</evidence>
<evidence type="ECO:0000313" key="3">
    <source>
        <dbReference type="Proteomes" id="UP000653305"/>
    </source>
</evidence>
<comment type="caution">
    <text evidence="2">The sequence shown here is derived from an EMBL/GenBank/DDBJ whole genome shotgun (WGS) entry which is preliminary data.</text>
</comment>
<keyword evidence="1" id="KW-0472">Membrane</keyword>
<reference evidence="2" key="1">
    <citation type="submission" date="2020-07" db="EMBL/GenBank/DDBJ databases">
        <title>Ethylene signaling mediates host invasion by parasitic plants.</title>
        <authorList>
            <person name="Yoshida S."/>
        </authorList>
    </citation>
    <scope>NUCLEOTIDE SEQUENCE</scope>
    <source>
        <strain evidence="2">Okayama</strain>
    </source>
</reference>
<dbReference type="OrthoDB" id="653734at2759"/>